<feature type="region of interest" description="Disordered" evidence="1">
    <location>
        <begin position="448"/>
        <end position="518"/>
    </location>
</feature>
<feature type="compositionally biased region" description="Low complexity" evidence="1">
    <location>
        <begin position="716"/>
        <end position="726"/>
    </location>
</feature>
<feature type="region of interest" description="Disordered" evidence="1">
    <location>
        <begin position="1"/>
        <end position="49"/>
    </location>
</feature>
<comment type="caution">
    <text evidence="2">The sequence shown here is derived from an EMBL/GenBank/DDBJ whole genome shotgun (WGS) entry which is preliminary data.</text>
</comment>
<feature type="compositionally biased region" description="Basic residues" evidence="1">
    <location>
        <begin position="175"/>
        <end position="190"/>
    </location>
</feature>
<feature type="compositionally biased region" description="Polar residues" evidence="1">
    <location>
        <begin position="974"/>
        <end position="997"/>
    </location>
</feature>
<feature type="region of interest" description="Disordered" evidence="1">
    <location>
        <begin position="552"/>
        <end position="585"/>
    </location>
</feature>
<feature type="region of interest" description="Disordered" evidence="1">
    <location>
        <begin position="910"/>
        <end position="932"/>
    </location>
</feature>
<feature type="region of interest" description="Disordered" evidence="1">
    <location>
        <begin position="115"/>
        <end position="198"/>
    </location>
</feature>
<name>A0A9Q1DIC2_CONCO</name>
<dbReference type="AlphaFoldDB" id="A0A9Q1DIC2"/>
<reference evidence="2" key="1">
    <citation type="journal article" date="2023" name="Science">
        <title>Genome structures resolve the early diversification of teleost fishes.</title>
        <authorList>
            <person name="Parey E."/>
            <person name="Louis A."/>
            <person name="Montfort J."/>
            <person name="Bouchez O."/>
            <person name="Roques C."/>
            <person name="Iampietro C."/>
            <person name="Lluch J."/>
            <person name="Castinel A."/>
            <person name="Donnadieu C."/>
            <person name="Desvignes T."/>
            <person name="Floi Bucao C."/>
            <person name="Jouanno E."/>
            <person name="Wen M."/>
            <person name="Mejri S."/>
            <person name="Dirks R."/>
            <person name="Jansen H."/>
            <person name="Henkel C."/>
            <person name="Chen W.J."/>
            <person name="Zahm M."/>
            <person name="Cabau C."/>
            <person name="Klopp C."/>
            <person name="Thompson A.W."/>
            <person name="Robinson-Rechavi M."/>
            <person name="Braasch I."/>
            <person name="Lecointre G."/>
            <person name="Bobe J."/>
            <person name="Postlethwait J.H."/>
            <person name="Berthelot C."/>
            <person name="Roest Crollius H."/>
            <person name="Guiguen Y."/>
        </authorList>
    </citation>
    <scope>NUCLEOTIDE SEQUENCE</scope>
    <source>
        <strain evidence="2">Concon-B</strain>
    </source>
</reference>
<dbReference type="Proteomes" id="UP001152803">
    <property type="component" value="Unassembled WGS sequence"/>
</dbReference>
<sequence>MTSPSLPAPGQAPLRPPAGQLPCATMPSEGSDDYFSLSSSAAPGLAGVSPTKRAAAPADVAMETANCGTGQLAVRTVALSDDVTAAPPMGCASALAALAPGPGYAARVRPGFIPPAESHSPADTGSRGGAVLGARRGAARTCAGDKPGKRRQRGSRSLGGSHALLPGPIEDGKVGRMRSSRMRGRGRGQGRGRAGTLQARQRDCRISIKIRLRRQCKGHLWEIVSRREEGVASTPRGGNSVGRGRGLRHRQNLPTLGRIIRSKDGLPVVKRPRRLSRAPPLPQRIFSALTLSPPSALSSPPTLTPLSPPHKPVPLLQTSPARASAQAVPLPPAPPIAEDSDEQIGKLLDDIMMGLNILPPIIVERDAGRNLEPSGACAYPCPRTPEPPRPGSGLSCPRTQDGSPPINHQSGYNGSQETTFPRLTQQASDEMCMLDHFLWSRDSHVGGAWERSAPGPGDGGGAVPAGDQTGAGRHGHDSYSFAPQPGVAPATGTMRQGGPAAPARRTAVTLGPGQASSLSPWTELRIPQFLSPPPPITPSLDELRLPARLSPLGMEAAPPKNAAGSSALPKIPTAPPPPASGPRPPQPLPSWLCPFPVPLHDLPTPLHCALQVPSCPCPPQSQRGPRCSRKGAAERRRTRAEEEEGTSMRKTATRGPSLEDRRRRKGWKEEEGKKPKPAAPCRTMQKMGPRSIGRGRGGRGRGRARRAPTVSSASLNPNMNPNMNPSMNPGRAGVCAAKLRNGCVRKTRRPAGCAGNPRQTDCADELKRSAIGANRADRSTVCADNVQKPSVCADGVKQEGVCLTVKPPLTCANGQQRAATSPRPEPPPKRGRGRPRKRPIEKEATGGPTSILAPDGSGGPMGEHGHKPASKRRRITMPSRLETSLRTQRSRACWEREPGTPSAIAQLSSIHGEEQRIHGEEEMAQGDGERREEEIKRIGGLMEGMVIVQLGEIGLDGVMEMEERRDVMVDPEPQKNSTDPSQAGGTPHTQQPSCTGSQRRDLTAATTWNQTVDRSAGSWDQDEEEVEVDVLACSSPAPPAVSLLLEITGAGLCGTGAGLCIRGAGLCDTGPSEEEEGEVDVIGEAD</sequence>
<feature type="compositionally biased region" description="Pro residues" evidence="1">
    <location>
        <begin position="572"/>
        <end position="585"/>
    </location>
</feature>
<feature type="region of interest" description="Disordered" evidence="1">
    <location>
        <begin position="813"/>
        <end position="890"/>
    </location>
</feature>
<dbReference type="EMBL" id="JAFJMO010000007">
    <property type="protein sequence ID" value="KAJ8271208.1"/>
    <property type="molecule type" value="Genomic_DNA"/>
</dbReference>
<feature type="compositionally biased region" description="Low complexity" evidence="1">
    <location>
        <begin position="36"/>
        <end position="49"/>
    </location>
</feature>
<evidence type="ECO:0000313" key="3">
    <source>
        <dbReference type="Proteomes" id="UP001152803"/>
    </source>
</evidence>
<keyword evidence="3" id="KW-1185">Reference proteome</keyword>
<evidence type="ECO:0000313" key="2">
    <source>
        <dbReference type="EMBL" id="KAJ8271208.1"/>
    </source>
</evidence>
<feature type="region of interest" description="Disordered" evidence="1">
    <location>
        <begin position="968"/>
        <end position="1023"/>
    </location>
</feature>
<feature type="compositionally biased region" description="Low complexity" evidence="1">
    <location>
        <begin position="132"/>
        <end position="144"/>
    </location>
</feature>
<feature type="compositionally biased region" description="Basic and acidic residues" evidence="1">
    <location>
        <begin position="657"/>
        <end position="674"/>
    </location>
</feature>
<protein>
    <submittedName>
        <fullName evidence="2">Uncharacterized protein</fullName>
    </submittedName>
</protein>
<feature type="compositionally biased region" description="Basic residues" evidence="1">
    <location>
        <begin position="696"/>
        <end position="706"/>
    </location>
</feature>
<feature type="compositionally biased region" description="Basic and acidic residues" evidence="1">
    <location>
        <begin position="911"/>
        <end position="932"/>
    </location>
</feature>
<evidence type="ECO:0000256" key="1">
    <source>
        <dbReference type="SAM" id="MobiDB-lite"/>
    </source>
</evidence>
<feature type="compositionally biased region" description="Polar residues" evidence="1">
    <location>
        <begin position="397"/>
        <end position="417"/>
    </location>
</feature>
<proteinExistence type="predicted"/>
<dbReference type="OrthoDB" id="1925334at2759"/>
<accession>A0A9Q1DIC2</accession>
<feature type="compositionally biased region" description="Polar residues" evidence="1">
    <location>
        <begin position="1004"/>
        <end position="1013"/>
    </location>
</feature>
<organism evidence="2 3">
    <name type="scientific">Conger conger</name>
    <name type="common">Conger eel</name>
    <name type="synonym">Muraena conger</name>
    <dbReference type="NCBI Taxonomy" id="82655"/>
    <lineage>
        <taxon>Eukaryota</taxon>
        <taxon>Metazoa</taxon>
        <taxon>Chordata</taxon>
        <taxon>Craniata</taxon>
        <taxon>Vertebrata</taxon>
        <taxon>Euteleostomi</taxon>
        <taxon>Actinopterygii</taxon>
        <taxon>Neopterygii</taxon>
        <taxon>Teleostei</taxon>
        <taxon>Anguilliformes</taxon>
        <taxon>Congridae</taxon>
        <taxon>Conger</taxon>
    </lineage>
</organism>
<gene>
    <name evidence="2" type="ORF">COCON_G00100670</name>
</gene>
<feature type="region of interest" description="Disordered" evidence="1">
    <location>
        <begin position="381"/>
        <end position="417"/>
    </location>
</feature>
<feature type="region of interest" description="Disordered" evidence="1">
    <location>
        <begin position="616"/>
        <end position="726"/>
    </location>
</feature>